<dbReference type="Proteomes" id="UP000243498">
    <property type="component" value="Unassembled WGS sequence"/>
</dbReference>
<evidence type="ECO:0000256" key="1">
    <source>
        <dbReference type="SAM" id="SignalP"/>
    </source>
</evidence>
<reference evidence="2 3" key="1">
    <citation type="journal article" date="2016" name="Genome Biol. Evol.">
        <title>Divergent and convergent evolution of fungal pathogenicity.</title>
        <authorList>
            <person name="Shang Y."/>
            <person name="Xiao G."/>
            <person name="Zheng P."/>
            <person name="Cen K."/>
            <person name="Zhan S."/>
            <person name="Wang C."/>
        </authorList>
    </citation>
    <scope>NUCLEOTIDE SEQUENCE [LARGE SCALE GENOMIC DNA]</scope>
    <source>
        <strain evidence="2 3">RCEF 4871</strain>
    </source>
</reference>
<keyword evidence="1" id="KW-0732">Signal</keyword>
<dbReference type="Gene3D" id="1.20.1280.140">
    <property type="match status" value="1"/>
</dbReference>
<feature type="chain" id="PRO_5007882136" evidence="1">
    <location>
        <begin position="17"/>
        <end position="175"/>
    </location>
</feature>
<dbReference type="AlphaFoldDB" id="A0A166X4Z2"/>
<feature type="signal peptide" evidence="1">
    <location>
        <begin position="1"/>
        <end position="16"/>
    </location>
</feature>
<gene>
    <name evidence="2" type="ORF">NOR_08016</name>
</gene>
<dbReference type="GO" id="GO:0005576">
    <property type="term" value="C:extracellular region"/>
    <property type="evidence" value="ECO:0007669"/>
    <property type="project" value="TreeGrafter"/>
</dbReference>
<dbReference type="InterPro" id="IPR021054">
    <property type="entry name" value="Cell_wall_mannoprotein_1"/>
</dbReference>
<evidence type="ECO:0000313" key="2">
    <source>
        <dbReference type="EMBL" id="OAA35437.1"/>
    </source>
</evidence>
<dbReference type="PANTHER" id="PTHR38123:SF1">
    <property type="entry name" value="HYDROPHOBIC SURFACE BINDING PROTEIN"/>
    <property type="match status" value="1"/>
</dbReference>
<dbReference type="EMBL" id="AZHC01000042">
    <property type="protein sequence ID" value="OAA35437.1"/>
    <property type="molecule type" value="Genomic_DNA"/>
</dbReference>
<dbReference type="OrthoDB" id="3485059at2759"/>
<name>A0A166X4Z2_METRR</name>
<comment type="caution">
    <text evidence="2">The sequence shown here is derived from an EMBL/GenBank/DDBJ whole genome shotgun (WGS) entry which is preliminary data.</text>
</comment>
<protein>
    <submittedName>
        <fullName evidence="2">Hydrophobic surface binding protein</fullName>
    </submittedName>
</protein>
<organism evidence="2 3">
    <name type="scientific">Metarhizium rileyi (strain RCEF 4871)</name>
    <name type="common">Nomuraea rileyi</name>
    <dbReference type="NCBI Taxonomy" id="1649241"/>
    <lineage>
        <taxon>Eukaryota</taxon>
        <taxon>Fungi</taxon>
        <taxon>Dikarya</taxon>
        <taxon>Ascomycota</taxon>
        <taxon>Pezizomycotina</taxon>
        <taxon>Sordariomycetes</taxon>
        <taxon>Hypocreomycetidae</taxon>
        <taxon>Hypocreales</taxon>
        <taxon>Clavicipitaceae</taxon>
        <taxon>Metarhizium</taxon>
    </lineage>
</organism>
<dbReference type="PANTHER" id="PTHR38123">
    <property type="entry name" value="CELL WALL SERINE-THREONINE-RICH GALACTOMANNOPROTEIN MP1 (AFU_ORTHOLOGUE AFUA_4G03240)"/>
    <property type="match status" value="1"/>
</dbReference>
<dbReference type="Pfam" id="PF12296">
    <property type="entry name" value="HsbA"/>
    <property type="match status" value="1"/>
</dbReference>
<keyword evidence="3" id="KW-1185">Reference proteome</keyword>
<sequence length="175" mass="18851">MLSIKNILFLAVAATGSVVKRDVAQVKQGLQTINADTVAVTNAVNNYHGGGYDNAMPIVTAQEKLSDDSKKVTSAAQDTDDVSDADANDIFAFIDNTLGHTIEASLNALKSKREYFKADQLEDIVKSTLQSLQSDTDKLSDALLAKTPADLADKAKNIQARIYADFKDAITYFSS</sequence>
<proteinExistence type="predicted"/>
<evidence type="ECO:0000313" key="3">
    <source>
        <dbReference type="Proteomes" id="UP000243498"/>
    </source>
</evidence>
<dbReference type="STRING" id="1081105.A0A166X4Z2"/>
<accession>A0A166X4Z2</accession>
<dbReference type="OMA" id="HFNEFTG"/>